<dbReference type="PANTHER" id="PTHR43775">
    <property type="entry name" value="FATTY ACID SYNTHASE"/>
    <property type="match status" value="1"/>
</dbReference>
<dbReference type="InterPro" id="IPR020806">
    <property type="entry name" value="PKS_PP-bd"/>
</dbReference>
<dbReference type="PROSITE" id="PS50075">
    <property type="entry name" value="CARRIER"/>
    <property type="match status" value="2"/>
</dbReference>
<feature type="region of interest" description="Disordered" evidence="10">
    <location>
        <begin position="1500"/>
        <end position="1663"/>
    </location>
</feature>
<keyword evidence="7" id="KW-0511">Multifunctional enzyme</keyword>
<dbReference type="InterPro" id="IPR015083">
    <property type="entry name" value="NorB/c/GfsB-D-like_docking"/>
</dbReference>
<dbReference type="InterPro" id="IPR014031">
    <property type="entry name" value="Ketoacyl_synth_C"/>
</dbReference>
<evidence type="ECO:0000256" key="8">
    <source>
        <dbReference type="ARBA" id="ARBA00023315"/>
    </source>
</evidence>
<dbReference type="SUPFAM" id="SSF47336">
    <property type="entry name" value="ACP-like"/>
    <property type="match status" value="2"/>
</dbReference>
<name>A0A5P2BRH5_STRVZ</name>
<dbReference type="InterPro" id="IPR009081">
    <property type="entry name" value="PP-bd_ACP"/>
</dbReference>
<dbReference type="FunFam" id="3.40.366.10:FF:000002">
    <property type="entry name" value="Probable polyketide synthase 2"/>
    <property type="match status" value="2"/>
</dbReference>
<feature type="region of interest" description="N-terminal hotdog fold" evidence="9">
    <location>
        <begin position="979"/>
        <end position="1130"/>
    </location>
</feature>
<dbReference type="Gene3D" id="3.30.70.3290">
    <property type="match status" value="2"/>
</dbReference>
<dbReference type="InterPro" id="IPR001227">
    <property type="entry name" value="Ac_transferase_dom_sf"/>
</dbReference>
<dbReference type="PROSITE" id="PS52004">
    <property type="entry name" value="KS3_2"/>
    <property type="match status" value="2"/>
</dbReference>
<dbReference type="Gene3D" id="3.10.129.110">
    <property type="entry name" value="Polyketide synthase dehydratase"/>
    <property type="match status" value="2"/>
</dbReference>
<organism evidence="14 15">
    <name type="scientific">Streptomyces venezuelae</name>
    <dbReference type="NCBI Taxonomy" id="54571"/>
    <lineage>
        <taxon>Bacteria</taxon>
        <taxon>Bacillati</taxon>
        <taxon>Actinomycetota</taxon>
        <taxon>Actinomycetes</taxon>
        <taxon>Kitasatosporales</taxon>
        <taxon>Streptomycetaceae</taxon>
        <taxon>Streptomyces</taxon>
    </lineage>
</organism>
<evidence type="ECO:0000313" key="15">
    <source>
        <dbReference type="Proteomes" id="UP000322927"/>
    </source>
</evidence>
<dbReference type="InterPro" id="IPR049900">
    <property type="entry name" value="PKS_mFAS_DH"/>
</dbReference>
<dbReference type="Pfam" id="PF22953">
    <property type="entry name" value="SpnB_Rossmann"/>
    <property type="match status" value="2"/>
</dbReference>
<keyword evidence="3" id="KW-0596">Phosphopantetheine</keyword>
<evidence type="ECO:0000313" key="14">
    <source>
        <dbReference type="EMBL" id="QES32777.1"/>
    </source>
</evidence>
<feature type="compositionally biased region" description="Low complexity" evidence="10">
    <location>
        <begin position="1513"/>
        <end position="1564"/>
    </location>
</feature>
<dbReference type="CDD" id="cd00833">
    <property type="entry name" value="PKS"/>
    <property type="match status" value="2"/>
</dbReference>
<dbReference type="InterPro" id="IPR013968">
    <property type="entry name" value="PKS_KR"/>
</dbReference>
<dbReference type="Pfam" id="PF21089">
    <property type="entry name" value="PKS_DH_N"/>
    <property type="match status" value="2"/>
</dbReference>
<proteinExistence type="predicted"/>
<dbReference type="InterPro" id="IPR050091">
    <property type="entry name" value="PKS_NRPS_Biosynth_Enz"/>
</dbReference>
<feature type="domain" description="PKS/mFAS DH" evidence="13">
    <location>
        <begin position="979"/>
        <end position="1295"/>
    </location>
</feature>
<dbReference type="InterPro" id="IPR036736">
    <property type="entry name" value="ACP-like_sf"/>
</dbReference>
<dbReference type="OrthoDB" id="9778690at2"/>
<keyword evidence="5" id="KW-0808">Transferase</keyword>
<comment type="cofactor">
    <cofactor evidence="1">
        <name>pantetheine 4'-phosphate</name>
        <dbReference type="ChEBI" id="CHEBI:47942"/>
    </cofactor>
</comment>
<dbReference type="FunFam" id="3.40.50.720:FF:000209">
    <property type="entry name" value="Polyketide synthase Pks12"/>
    <property type="match status" value="1"/>
</dbReference>
<evidence type="ECO:0000256" key="2">
    <source>
        <dbReference type="ARBA" id="ARBA00004792"/>
    </source>
</evidence>
<evidence type="ECO:0000259" key="11">
    <source>
        <dbReference type="PROSITE" id="PS50075"/>
    </source>
</evidence>
<evidence type="ECO:0000259" key="12">
    <source>
        <dbReference type="PROSITE" id="PS52004"/>
    </source>
</evidence>
<dbReference type="Pfam" id="PF14765">
    <property type="entry name" value="PS-DH"/>
    <property type="match status" value="2"/>
</dbReference>
<dbReference type="InterPro" id="IPR016039">
    <property type="entry name" value="Thiolase-like"/>
</dbReference>
<dbReference type="Gene3D" id="3.90.180.10">
    <property type="entry name" value="Medium-chain alcohol dehydrogenases, catalytic domain"/>
    <property type="match status" value="1"/>
</dbReference>
<dbReference type="SUPFAM" id="SSF52151">
    <property type="entry name" value="FabD/lysophospholipase-like"/>
    <property type="match status" value="2"/>
</dbReference>
<dbReference type="InterPro" id="IPR057326">
    <property type="entry name" value="KR_dom"/>
</dbReference>
<dbReference type="SMART" id="SM00829">
    <property type="entry name" value="PKS_ER"/>
    <property type="match status" value="1"/>
</dbReference>
<protein>
    <submittedName>
        <fullName evidence="14">Uncharacterized protein</fullName>
    </submittedName>
</protein>
<feature type="compositionally biased region" description="Low complexity" evidence="10">
    <location>
        <begin position="1573"/>
        <end position="1605"/>
    </location>
</feature>
<dbReference type="Pfam" id="PF00109">
    <property type="entry name" value="ketoacyl-synt"/>
    <property type="match status" value="2"/>
</dbReference>
<dbReference type="FunFam" id="3.90.180.10:FF:000032">
    <property type="entry name" value="Probable polyketide synthase pks1"/>
    <property type="match status" value="1"/>
</dbReference>
<feature type="region of interest" description="N-terminal hotdog fold" evidence="9">
    <location>
        <begin position="2937"/>
        <end position="3062"/>
    </location>
</feature>
<dbReference type="Gene3D" id="1.10.1200.10">
    <property type="entry name" value="ACP-like"/>
    <property type="match status" value="2"/>
</dbReference>
<dbReference type="InterPro" id="IPR014043">
    <property type="entry name" value="Acyl_transferase_dom"/>
</dbReference>
<accession>A0A5P2BRH5</accession>
<dbReference type="InterPro" id="IPR013154">
    <property type="entry name" value="ADH-like_N"/>
</dbReference>
<dbReference type="PROSITE" id="PS52019">
    <property type="entry name" value="PKS_MFAS_DH"/>
    <property type="match status" value="2"/>
</dbReference>
<feature type="domain" description="Ketosynthase family 3 (KS3)" evidence="12">
    <location>
        <begin position="2037"/>
        <end position="2464"/>
    </location>
</feature>
<feature type="compositionally biased region" description="Low complexity" evidence="10">
    <location>
        <begin position="1613"/>
        <end position="1644"/>
    </location>
</feature>
<dbReference type="Gene3D" id="3.40.50.720">
    <property type="entry name" value="NAD(P)-binding Rossmann-like Domain"/>
    <property type="match status" value="2"/>
</dbReference>
<evidence type="ECO:0000256" key="6">
    <source>
        <dbReference type="ARBA" id="ARBA00023194"/>
    </source>
</evidence>
<dbReference type="Pfam" id="PF13602">
    <property type="entry name" value="ADH_zinc_N_2"/>
    <property type="match status" value="1"/>
</dbReference>
<evidence type="ECO:0000256" key="4">
    <source>
        <dbReference type="ARBA" id="ARBA00022553"/>
    </source>
</evidence>
<feature type="region of interest" description="C-terminal hotdog fold" evidence="9">
    <location>
        <begin position="3075"/>
        <end position="3215"/>
    </location>
</feature>
<dbReference type="SMART" id="SM00827">
    <property type="entry name" value="PKS_AT"/>
    <property type="match status" value="2"/>
</dbReference>
<sequence>MVSEEKLVDYLKRVSADLHATRQRLREAEERDQEPVAVVETACRYPGGVRTPEDLWELVSAGGNALGAFPDNRGWDLERLFHPDPDHPGTSYAREGGFVHDVDRFDPEFFGISPREAAVLDPQQRLLLECAWEALERAGIDPQSLRGSSTGVYAGAALPGFGTPHIDAAAEGHLVTGSAPSVLSGRLAYTFGLEGPAVTIDTACSSSLVAVHLAAHALRRRECDLALAGGVTVMPTPYVFTEFSRQRGLAADGRCKPFAAAADGTAFSEGAGLLVLERLSDARRAGHRVLAVIRGSAVNQDGASNGLTAPNGPSQQRVIRAALAGARLSPAEVDAVEAHGTGTRLGDPIEADALLATYGQERHEGRPLWLGSVKSNIGHTQGAAGAAGLIKMVQALRHGKLPATLYVDEPTPHADWESGAVRLLTEPVAWPQGERVRRAGVSSFGISGTNAHLILEEAPSGDAAADAEGASAEGPVGGARPSVAVIGATGSRAGERSPVPWLLSARTPEALRAQAEALRGYVAGRDDVAERDHVAAREGEDGQGHQDSHVGVAGTLLRRTLFEHRAVVLGAGHGERVAALAALAGGRAHPALARASGPARTGGTAFLFTGQGSQRPGMGAQLYAAFDPFARSLDDTCAHLDPLLEQPLRDTLFAPADTARAAALHGTGVTQAALFALEVALHRLVTSFGITPSHLTGHSVGEIAAAHVAGVLTLPDACALVAARGRLMQALPTGGAMLAVQAAEDDVLTLLAGREDSLSLAAVNGPAAVVVSGAADAVADVERTLRGRGLKTKRLNVSHAFHSPLIEPMLDDFRAVARTLTFRAPTVPVVSNLTGRLADAELLADPEYWVRHVRQPVRFHDGLRTLGDLGVVRYLELGPDPVLATMVQDCLPARTGDEEDAEPVVTAALRSGHDEARTLLGAVAALHVDGQPADLTALVPADAEQLPLPTYRFQRRRYWRAAPDAAAPARAAGLQETGHPLLPAVIRQADGGLLLAGRLSLRTQPWLGDHAIAGGVPLPATAFVELALLAGRHGDCDTLDDLTLETPLLLDDSDSDSGVGGGTGGGGADAVKVQVALSAPDGSGRRTLTVHSRPAGAEGGDEAGGDGEGGDPYGWRRHATGVLTLTTSRATEPPAPEAAAWPPAEATPLDVDALYARLDEQGYSYGPAFRAVHAAWRHGDDLYADVRLADEQRADADAFALHPALFDAALHVVDELYRGEGGGGPETGDAPEAPVRLPFSFSDVRHHATGATRLRVRLSPQGDDQLRLTLTDTEGAPVATVDSLRLRIVAADRWRSARPAAAPPLHHLDWQHLPLPDAAPTAATWAVLGADDCGLGPAVSRHADLAALTDAVADGEPVPDLVFAPMSVAGYAAAAPLRGEAASDDLPTRVRAHAQHALDLLRAWFAAETFGSARLVILTTGAVTAGPDDAPADLATAPLWGLVRAAQAEQPDRVLLVDTDRTPESHHAVPTALTTATTHAAEPELALRAGTALVPRLTATASPAPSLSPAPAPTLATSSAASASPAPGPASDPASGSASAAGSAASAPPAPASEPAEGSASAASVTPGPASEPALGSASAAVPAPASGPASGATSGAASAASATPTPVPASEPAPGSASVSASAAASAASPKPIPTSTPTSASPSPTPLIPPTGTTLITGGTGGLGRAVARHLADAHGARHLLLVSRRGEAAEGVAELRADLAEDGVDVRVAACDITDPDALARLIADIPAAHPLTAVVHTAGVVDDGLIASMTPERLDAVLAPKADAAWTLHELTRDMDLSAFVLFSSGASVLGNGGQANYAAANTFLNTLAEHRRAQGLAATSLAWGLWESASGGMAARLGDTDRARIHRTGVAGLTDEQALALFDAALTAPHPTVLATRFDRAVLRAQAAAHTLQPALRGLVRTPRPTVTASGDSTETPTSWSARLARLSAADRDRALSDLVREQIATVLAHPSPETLELGRAFQELGFDSLTALELRNRLSTATGIRLPATLIFDHPSPTALVRHLRSHLPDTEASTSPAVPAPVTRTTATDDDPIAIVGMACHYPGGVTSPEQLWSLVATGTDAIGPFPEDRGWDTAGLFDPDPDQVGHSYTREGGFLYDAARFDAGFFGISPREAAATDPQQRLLLETAWQAFEHAGIDPATLRGTPCGVITGIMYDDYGSRFLARKPDGFEGRIMTGSTPSVASGRVAYTFGLEGPAITVDTACSSSLVAMHLASQALRQGECELALAGGVTVMATPNTFVEFSRQRGLAPDGRCKPFAATADGTGWGEGAGLVVLERLSDARRNGHRVLALLRGSAVNQDGASNGLTAPNGPSQERVIRAALAGAGSAPDDVDVVEAHGTGTTLGDPIEAQALLATYGQGRTEERPLWLGSVKSNIGHTQAAAGVAGVIKMVMALQNDLMPATLHADEPTPHVEWDAGGVRLLTEPVPWTRGERARRAGVSSFGISGTNAHLILEEAPRQAAAVEAVAVPPGAVVPWVVSGRTPEALREQARRLGEFVAGDVGALPGEVGWSLATTRSVFEHRAVVVGRGREELVAGLAALAGGEVSADVVSGAATSAGAGPVLVFPGQGSQWVGMGAQLLDESAVFAARIAECEQALSAYVDWSLREVLRGDGSELARVEVVQPVLWAVMVSLAAVWADQGITPAAVIGHSQGEMAAACVAGALSLEDAARIVAVRSDALRQLQGHGDMASVGASAERVVELIGDRPGVSVAAVNGPSSTVISGSPEHVAAVVAEAEAAGLRARVIDVGYASHNPQIDALHDLLTERLADIRPTTTDVAFYSTVTAERLADTTALDTAYWVTNLRQPVRFADTINALLADGYRLFIEASPHPVLNLGMEGTIEQADVSATVVPTLRRDHGDSAQLARAAAHAFTAGADLDWRRWFPADPTPRTITLPTYAFQHQHYWLDEPAGAAGDAVDLGMASAGHPLLGACVELADADSYLLTGRLSRTAPSWLAEHVVAGTALVPGAAIVEWVLRAADEAGCATVDELMLQAPLVLPDDGGLQIQVALGAADEQDGRRDVRVYSRPDQVGGADWLCNAVGVVGSEVVAESAALDEQWPPPGAEAVDVEGFYSRAAEAGYEYGPAFQGLGALWRHGTELLAEVELPEPAGSYDGFGIHPALLDAALHPLMLLDRPADGQMWLPYAWNGVSLAADGATRLRVRLSPQGESAERDLKVVIADGTGAPVLSVDTLTLRAADPGRLVAASARGGVDGLYTVDWTPLPAPGGEVQASDAVAGGDWVTLPDGAGTADVAAAVGNAVPWAVVAHVEGAAGDGLRVAERVLSVVQDFLSAPELTESRLLVVTRGAVAVGGAECDDDVDASAATAWGLVRSAQSENPGRFVLLDTGAGAGSGTDTDRDVLPQAVIRHAVTVLDEPQLGLRDGSLFVPRLTPTGAPEELVPPVGSSAWRLGTSGTATLENLAVVDAPEALAPLEAGQVRVSVRAAGMNFRDVLIALGMYPDKGTFAGSEGAGYVTEVGPGVTGIAVGDRVMGLFEGAFAPVAVADARMVVPVPEGWSLQEAAAVPVVFLTAWYGLVDLGRLRVGETLLVHAGTGGVGMAATQIARHIGAEVYATASPAKHGVLDGMGIDAEHRASSRDLDFEGILREATGGRGMDVVLNSLAGEFTDASLRLLAPGGRMVDMGKTDKRDPERVAADHAGAWYRAFDLVPHAGPDRIGEMLAEMGELFASGVLSPLPVKTWPLGRARQAFRFMSQAKHTGKLVLEIPASLDPDGTVLITGGTGVLAAAVAEHVVEKWGVRHLLLAGRRGPEAPGSRELIARIKELGGEASVVAADVSDADAVAELVGKTDPAHPLTGVIHAAGVLDDAVVTAQTPASLARVWAAKATAALLLHEATREMRLGLFAVFSSGAATLGSPGQANYAAANAYCDALVRRRAEGLTGLAIGWGLWQTASGMTGHLGEADLARMKRTGFTPLTTEKGLALLDAARAHGRPHVVAVDLDARVVAVQPAASRPALLRALGGAAPGTRSVRRTAAAGAAAAADGLAARLAGLPPAERRRVLLDLVRGNVAGVLGHADHDAVRPDTSFKELGFDSLTAVELRNRLAAATGLKLPAALVFDYPESATLVEHLLERLSPDGGPRPLKDAADPVLNELGRIESSLDALALDDEARSRVTRRLNTLLSKLNGSGSGSGAGSGGAAAGVAGLDALDDVSDDEMFEFIDREL</sequence>
<evidence type="ECO:0000256" key="3">
    <source>
        <dbReference type="ARBA" id="ARBA00022450"/>
    </source>
</evidence>
<dbReference type="Pfam" id="PF16197">
    <property type="entry name" value="KAsynt_C_assoc"/>
    <property type="match status" value="2"/>
</dbReference>
<feature type="active site" description="Proton acceptor; for dehydratase activity" evidence="9">
    <location>
        <position position="2969"/>
    </location>
</feature>
<dbReference type="SMART" id="SM00826">
    <property type="entry name" value="PKS_DH"/>
    <property type="match status" value="2"/>
</dbReference>
<feature type="region of interest" description="Disordered" evidence="10">
    <location>
        <begin position="1081"/>
        <end position="1111"/>
    </location>
</feature>
<evidence type="ECO:0000256" key="9">
    <source>
        <dbReference type="PROSITE-ProRule" id="PRU01363"/>
    </source>
</evidence>
<dbReference type="Proteomes" id="UP000322927">
    <property type="component" value="Chromosome"/>
</dbReference>
<dbReference type="GO" id="GO:0016491">
    <property type="term" value="F:oxidoreductase activity"/>
    <property type="evidence" value="ECO:0007669"/>
    <property type="project" value="InterPro"/>
</dbReference>
<dbReference type="InterPro" id="IPR006162">
    <property type="entry name" value="Ppantetheine_attach_site"/>
</dbReference>
<keyword evidence="4" id="KW-0597">Phosphoprotein</keyword>
<dbReference type="Gene3D" id="3.40.50.11460">
    <property type="match status" value="2"/>
</dbReference>
<evidence type="ECO:0000256" key="7">
    <source>
        <dbReference type="ARBA" id="ARBA00023268"/>
    </source>
</evidence>
<feature type="active site" description="Proton donor; for dehydratase activity" evidence="9">
    <location>
        <position position="1207"/>
    </location>
</feature>
<dbReference type="GO" id="GO:0033068">
    <property type="term" value="P:macrolide biosynthetic process"/>
    <property type="evidence" value="ECO:0007669"/>
    <property type="project" value="UniProtKB-ARBA"/>
</dbReference>
<feature type="compositionally biased region" description="Acidic residues" evidence="10">
    <location>
        <begin position="1099"/>
        <end position="1109"/>
    </location>
</feature>
<dbReference type="RefSeq" id="WP_150214697.1">
    <property type="nucleotide sequence ID" value="NZ_CP029192.1"/>
</dbReference>
<dbReference type="InterPro" id="IPR049551">
    <property type="entry name" value="PKS_DH_C"/>
</dbReference>
<evidence type="ECO:0000256" key="5">
    <source>
        <dbReference type="ARBA" id="ARBA00022679"/>
    </source>
</evidence>
<dbReference type="InterPro" id="IPR014030">
    <property type="entry name" value="Ketoacyl_synth_N"/>
</dbReference>
<dbReference type="SMART" id="SM01294">
    <property type="entry name" value="PKS_PP_betabranch"/>
    <property type="match status" value="2"/>
</dbReference>
<dbReference type="CDD" id="cd05195">
    <property type="entry name" value="enoyl_red"/>
    <property type="match status" value="1"/>
</dbReference>
<feature type="region of interest" description="C-terminal hotdog fold" evidence="9">
    <location>
        <begin position="1146"/>
        <end position="1295"/>
    </location>
</feature>
<dbReference type="InterPro" id="IPR016036">
    <property type="entry name" value="Malonyl_transacylase_ACP-bd"/>
</dbReference>
<evidence type="ECO:0000256" key="10">
    <source>
        <dbReference type="SAM" id="MobiDB-lite"/>
    </source>
</evidence>
<dbReference type="InterPro" id="IPR011032">
    <property type="entry name" value="GroES-like_sf"/>
</dbReference>
<dbReference type="GO" id="GO:0006633">
    <property type="term" value="P:fatty acid biosynthetic process"/>
    <property type="evidence" value="ECO:0007669"/>
    <property type="project" value="InterPro"/>
</dbReference>
<keyword evidence="6" id="KW-0045">Antibiotic biosynthesis</keyword>
<feature type="domain" description="Ketosynthase family 3 (KS3)" evidence="12">
    <location>
        <begin position="33"/>
        <end position="457"/>
    </location>
</feature>
<dbReference type="InterPro" id="IPR049552">
    <property type="entry name" value="PKS_DH_N"/>
</dbReference>
<feature type="active site" description="Proton acceptor; for dehydratase activity" evidence="9">
    <location>
        <position position="1010"/>
    </location>
</feature>
<dbReference type="SMART" id="SM00822">
    <property type="entry name" value="PKS_KR"/>
    <property type="match status" value="2"/>
</dbReference>
<dbReference type="SUPFAM" id="SSF55048">
    <property type="entry name" value="Probable ACP-binding domain of malonyl-CoA ACP transacylase"/>
    <property type="match status" value="2"/>
</dbReference>
<dbReference type="Pfam" id="PF02801">
    <property type="entry name" value="Ketoacyl-synt_C"/>
    <property type="match status" value="2"/>
</dbReference>
<dbReference type="InterPro" id="IPR042104">
    <property type="entry name" value="PKS_dehydratase_sf"/>
</dbReference>
<dbReference type="SUPFAM" id="SSF51735">
    <property type="entry name" value="NAD(P)-binding Rossmann-fold domains"/>
    <property type="match status" value="5"/>
</dbReference>
<dbReference type="InterPro" id="IPR036291">
    <property type="entry name" value="NAD(P)-bd_dom_sf"/>
</dbReference>
<dbReference type="FunFam" id="1.10.1200.10:FF:000007">
    <property type="entry name" value="Probable polyketide synthase pks17"/>
    <property type="match status" value="2"/>
</dbReference>
<comment type="pathway">
    <text evidence="2">Antibiotic biosynthesis.</text>
</comment>
<dbReference type="InterPro" id="IPR016035">
    <property type="entry name" value="Acyl_Trfase/lysoPLipase"/>
</dbReference>
<dbReference type="InterPro" id="IPR018201">
    <property type="entry name" value="Ketoacyl_synth_AS"/>
</dbReference>
<feature type="domain" description="Carrier" evidence="11">
    <location>
        <begin position="4031"/>
        <end position="4106"/>
    </location>
</feature>
<dbReference type="Pfam" id="PF08240">
    <property type="entry name" value="ADH_N"/>
    <property type="match status" value="1"/>
</dbReference>
<dbReference type="InterPro" id="IPR020841">
    <property type="entry name" value="PKS_Beta-ketoAc_synthase_dom"/>
</dbReference>
<dbReference type="FunFam" id="3.40.47.10:FF:000019">
    <property type="entry name" value="Polyketide synthase type I"/>
    <property type="match status" value="2"/>
</dbReference>
<dbReference type="Pfam" id="PF08990">
    <property type="entry name" value="Docking"/>
    <property type="match status" value="1"/>
</dbReference>
<dbReference type="CDD" id="cd08956">
    <property type="entry name" value="KR_3_FAS_SDR_x"/>
    <property type="match status" value="2"/>
</dbReference>
<reference evidence="14 15" key="1">
    <citation type="submission" date="2018-05" db="EMBL/GenBank/DDBJ databases">
        <title>Streptomyces venezuelae.</title>
        <authorList>
            <person name="Kim W."/>
            <person name="Lee N."/>
            <person name="Cho B.-K."/>
        </authorList>
    </citation>
    <scope>NUCLEOTIDE SEQUENCE [LARGE SCALE GENOMIC DNA]</scope>
    <source>
        <strain evidence="14 15">ATCC 14584</strain>
    </source>
</reference>
<dbReference type="Pfam" id="PF00550">
    <property type="entry name" value="PP-binding"/>
    <property type="match status" value="2"/>
</dbReference>
<dbReference type="PROSITE" id="PS00606">
    <property type="entry name" value="KS3_1"/>
    <property type="match status" value="2"/>
</dbReference>
<evidence type="ECO:0000256" key="1">
    <source>
        <dbReference type="ARBA" id="ARBA00001957"/>
    </source>
</evidence>
<dbReference type="PROSITE" id="PS00012">
    <property type="entry name" value="PHOSPHOPANTETHEINE"/>
    <property type="match status" value="2"/>
</dbReference>
<dbReference type="Pfam" id="PF08659">
    <property type="entry name" value="KR"/>
    <property type="match status" value="2"/>
</dbReference>
<dbReference type="InterPro" id="IPR020807">
    <property type="entry name" value="PKS_DH"/>
</dbReference>
<feature type="domain" description="Carrier" evidence="11">
    <location>
        <begin position="1939"/>
        <end position="2014"/>
    </location>
</feature>
<dbReference type="SMART" id="SM00825">
    <property type="entry name" value="PKS_KS"/>
    <property type="match status" value="2"/>
</dbReference>
<dbReference type="GO" id="GO:0004315">
    <property type="term" value="F:3-oxoacyl-[acyl-carrier-protein] synthase activity"/>
    <property type="evidence" value="ECO:0007669"/>
    <property type="project" value="InterPro"/>
</dbReference>
<dbReference type="Gene3D" id="3.40.47.10">
    <property type="match status" value="2"/>
</dbReference>
<dbReference type="GO" id="GO:0031177">
    <property type="term" value="F:phosphopantetheine binding"/>
    <property type="evidence" value="ECO:0007669"/>
    <property type="project" value="InterPro"/>
</dbReference>
<gene>
    <name evidence="14" type="ORF">DEJ48_04615</name>
</gene>
<feature type="domain" description="PKS/mFAS DH" evidence="13">
    <location>
        <begin position="2937"/>
        <end position="3215"/>
    </location>
</feature>
<dbReference type="InterPro" id="IPR032821">
    <property type="entry name" value="PKS_assoc"/>
</dbReference>
<evidence type="ECO:0000259" key="13">
    <source>
        <dbReference type="PROSITE" id="PS52019"/>
    </source>
</evidence>
<dbReference type="InterPro" id="IPR055123">
    <property type="entry name" value="SpnB-like_Rossmann"/>
</dbReference>
<dbReference type="SMART" id="SM00823">
    <property type="entry name" value="PKS_PP"/>
    <property type="match status" value="2"/>
</dbReference>
<dbReference type="EMBL" id="CP029192">
    <property type="protein sequence ID" value="QES32777.1"/>
    <property type="molecule type" value="Genomic_DNA"/>
</dbReference>
<dbReference type="GO" id="GO:0004312">
    <property type="term" value="F:fatty acid synthase activity"/>
    <property type="evidence" value="ECO:0007669"/>
    <property type="project" value="TreeGrafter"/>
</dbReference>
<dbReference type="SUPFAM" id="SSF53901">
    <property type="entry name" value="Thiolase-like"/>
    <property type="match status" value="2"/>
</dbReference>
<dbReference type="PANTHER" id="PTHR43775:SF51">
    <property type="entry name" value="INACTIVE PHENOLPHTHIOCEROL SYNTHESIS POLYKETIDE SYNTHASE TYPE I PKS1-RELATED"/>
    <property type="match status" value="1"/>
</dbReference>
<keyword evidence="8" id="KW-0012">Acyltransferase</keyword>
<dbReference type="InterPro" id="IPR020843">
    <property type="entry name" value="ER"/>
</dbReference>
<dbReference type="Gene3D" id="3.40.366.10">
    <property type="entry name" value="Malonyl-Coenzyme A Acyl Carrier Protein, domain 2"/>
    <property type="match status" value="2"/>
</dbReference>
<dbReference type="SUPFAM" id="SSF50129">
    <property type="entry name" value="GroES-like"/>
    <property type="match status" value="1"/>
</dbReference>
<feature type="active site" description="Proton donor; for dehydratase activity" evidence="9">
    <location>
        <position position="3135"/>
    </location>
</feature>
<dbReference type="Pfam" id="PF00698">
    <property type="entry name" value="Acyl_transf_1"/>
    <property type="match status" value="2"/>
</dbReference>